<evidence type="ECO:0000313" key="1">
    <source>
        <dbReference type="EMBL" id="SDF55437.1"/>
    </source>
</evidence>
<name>A0A1G7M114_9EURY</name>
<organism evidence="1 2">
    <name type="scientific">Halorubrum xinjiangense</name>
    <dbReference type="NCBI Taxonomy" id="261291"/>
    <lineage>
        <taxon>Archaea</taxon>
        <taxon>Methanobacteriati</taxon>
        <taxon>Methanobacteriota</taxon>
        <taxon>Stenosarchaea group</taxon>
        <taxon>Halobacteria</taxon>
        <taxon>Halobacteriales</taxon>
        <taxon>Haloferacaceae</taxon>
        <taxon>Halorubrum</taxon>
    </lineage>
</organism>
<proteinExistence type="predicted"/>
<sequence>MEDCGHLGSSDVEPSDTAVAGNILRSRSRRDYSVTRLLRGGVFAAVLGDALPGGRDRLPGLALGALFELL</sequence>
<protein>
    <submittedName>
        <fullName evidence="1">Uncharacterized protein</fullName>
    </submittedName>
</protein>
<dbReference type="EMBL" id="FNBO01000005">
    <property type="protein sequence ID" value="SDF55437.1"/>
    <property type="molecule type" value="Genomic_DNA"/>
</dbReference>
<evidence type="ECO:0000313" key="2">
    <source>
        <dbReference type="Proteomes" id="UP000324020"/>
    </source>
</evidence>
<accession>A0A1G7M114</accession>
<gene>
    <name evidence="1" type="ORF">SAMN04488067_105178</name>
</gene>
<reference evidence="1 2" key="1">
    <citation type="submission" date="2016-10" db="EMBL/GenBank/DDBJ databases">
        <authorList>
            <person name="Varghese N."/>
            <person name="Submissions S."/>
        </authorList>
    </citation>
    <scope>NUCLEOTIDE SEQUENCE [LARGE SCALE GENOMIC DNA]</scope>
    <source>
        <strain evidence="1 2">CGMCC 1.3527</strain>
    </source>
</reference>
<keyword evidence="2" id="KW-1185">Reference proteome</keyword>
<dbReference type="AlphaFoldDB" id="A0A1G7M114"/>
<dbReference type="Proteomes" id="UP000324020">
    <property type="component" value="Unassembled WGS sequence"/>
</dbReference>